<dbReference type="EMBL" id="RJUF01000031">
    <property type="protein sequence ID" value="MCP9763554.1"/>
    <property type="molecule type" value="Genomic_DNA"/>
</dbReference>
<dbReference type="Proteomes" id="UP001204144">
    <property type="component" value="Unassembled WGS sequence"/>
</dbReference>
<feature type="transmembrane region" description="Helical" evidence="1">
    <location>
        <begin position="259"/>
        <end position="276"/>
    </location>
</feature>
<protein>
    <recommendedName>
        <fullName evidence="6">Histidine kinase</fullName>
    </recommendedName>
</protein>
<feature type="domain" description="7TM-DISM receptor extracellular" evidence="3">
    <location>
        <begin position="189"/>
        <end position="405"/>
    </location>
</feature>
<keyword evidence="5" id="KW-1185">Reference proteome</keyword>
<dbReference type="Gene3D" id="3.30.565.10">
    <property type="entry name" value="Histidine kinase-like ATPase, C-terminal domain"/>
    <property type="match status" value="1"/>
</dbReference>
<dbReference type="SUPFAM" id="SSF55874">
    <property type="entry name" value="ATPase domain of HSP90 chaperone/DNA topoisomerase II/histidine kinase"/>
    <property type="match status" value="1"/>
</dbReference>
<organism evidence="4 5">
    <name type="scientific">Lacihabitans soyangensis</name>
    <dbReference type="NCBI Taxonomy" id="869394"/>
    <lineage>
        <taxon>Bacteria</taxon>
        <taxon>Pseudomonadati</taxon>
        <taxon>Bacteroidota</taxon>
        <taxon>Cytophagia</taxon>
        <taxon>Cytophagales</taxon>
        <taxon>Leadbetterellaceae</taxon>
        <taxon>Lacihabitans</taxon>
    </lineage>
</organism>
<dbReference type="AlphaFoldDB" id="A0AAE3KTB4"/>
<reference evidence="4 5" key="1">
    <citation type="submission" date="2018-11" db="EMBL/GenBank/DDBJ databases">
        <title>Novel bacteria species description.</title>
        <authorList>
            <person name="Han J.-H."/>
        </authorList>
    </citation>
    <scope>NUCLEOTIDE SEQUENCE [LARGE SCALE GENOMIC DNA]</scope>
    <source>
        <strain evidence="4 5">KCTC23259</strain>
    </source>
</reference>
<comment type="caution">
    <text evidence="4">The sequence shown here is derived from an EMBL/GenBank/DDBJ whole genome shotgun (WGS) entry which is preliminary data.</text>
</comment>
<name>A0AAE3KTB4_9BACT</name>
<dbReference type="InterPro" id="IPR050640">
    <property type="entry name" value="Bact_2-comp_sensor_kinase"/>
</dbReference>
<dbReference type="InterPro" id="IPR010559">
    <property type="entry name" value="Sig_transdc_His_kin_internal"/>
</dbReference>
<evidence type="ECO:0000259" key="3">
    <source>
        <dbReference type="Pfam" id="PF07695"/>
    </source>
</evidence>
<gene>
    <name evidence="4" type="ORF">EGI31_11355</name>
</gene>
<evidence type="ECO:0008006" key="6">
    <source>
        <dbReference type="Google" id="ProtNLM"/>
    </source>
</evidence>
<dbReference type="Pfam" id="PF07695">
    <property type="entry name" value="7TMR-DISM_7TM"/>
    <property type="match status" value="1"/>
</dbReference>
<evidence type="ECO:0000259" key="2">
    <source>
        <dbReference type="Pfam" id="PF06580"/>
    </source>
</evidence>
<sequence>MEVRYFVLVILIFLIKSVYAQDTLDIALNQTFTTRHVLVWVDSTGKKSPGDILKANFRSVESYKFPRLLTSNYKYGFFLKFIIKNSSDKSIPVLLTAGDMLKQQAWLSINGKLNKLGEVSQKLKESERPYKYDYRYIKTEIKSGQTSEIFLKFEDLPSKEFIFNPAVFTLEQEALNRLENVYQDRTAFFINSILYGILFYIFLLAVALYYFTKKTYISYYSGYLLFMLLFHVYGFSNSPFTVTPLNIIPYLKIDLRQNFYVLGTQIFYMLFLRDFMDVKNRGNREQKIFFKIILLIFGIFSVIEVIISMLLKAYDIQFYHSILTEVCVLISSIYLIIRIFYWKNLYVPNLLKAASIVLFVGVILGYLGSTLGISKTTSDLFLFYPNYWFNFAVFAEVMLYSLAIVQEFYRGQTEQIRLQRQYAITELSLLRSQINPHFLFNTLNSIKSFIIQKDTRAATEYLTDFSDLIRTILEKSREHLISLKDEVEFCERYLQIEQKRFDGKFNYHIDRDLNINLQDWNVPAFILQPYLENAIKHGFNSLDREGTIRLSMKILDKNLVINIHDNGIGREAASRQKKSNHNSMGEKLIESRLELISDIYQWNITVSYEDHKNPTGTSVRIEIPELR</sequence>
<feature type="transmembrane region" description="Helical" evidence="1">
    <location>
        <begin position="188"/>
        <end position="210"/>
    </location>
</feature>
<feature type="transmembrane region" description="Helical" evidence="1">
    <location>
        <begin position="317"/>
        <end position="337"/>
    </location>
</feature>
<evidence type="ECO:0000313" key="4">
    <source>
        <dbReference type="EMBL" id="MCP9763554.1"/>
    </source>
</evidence>
<feature type="transmembrane region" description="Helical" evidence="1">
    <location>
        <begin position="288"/>
        <end position="311"/>
    </location>
</feature>
<feature type="transmembrane region" description="Helical" evidence="1">
    <location>
        <begin position="217"/>
        <end position="236"/>
    </location>
</feature>
<proteinExistence type="predicted"/>
<evidence type="ECO:0000313" key="5">
    <source>
        <dbReference type="Proteomes" id="UP001204144"/>
    </source>
</evidence>
<dbReference type="PANTHER" id="PTHR34220:SF7">
    <property type="entry name" value="SENSOR HISTIDINE KINASE YPDA"/>
    <property type="match status" value="1"/>
</dbReference>
<keyword evidence="1" id="KW-0812">Transmembrane</keyword>
<accession>A0AAE3KTB4</accession>
<feature type="domain" description="Signal transduction histidine kinase internal region" evidence="2">
    <location>
        <begin position="426"/>
        <end position="504"/>
    </location>
</feature>
<feature type="transmembrane region" description="Helical" evidence="1">
    <location>
        <begin position="349"/>
        <end position="367"/>
    </location>
</feature>
<dbReference type="GO" id="GO:0016020">
    <property type="term" value="C:membrane"/>
    <property type="evidence" value="ECO:0007669"/>
    <property type="project" value="InterPro"/>
</dbReference>
<keyword evidence="1" id="KW-0472">Membrane</keyword>
<dbReference type="InterPro" id="IPR036890">
    <property type="entry name" value="HATPase_C_sf"/>
</dbReference>
<dbReference type="PANTHER" id="PTHR34220">
    <property type="entry name" value="SENSOR HISTIDINE KINASE YPDA"/>
    <property type="match status" value="1"/>
</dbReference>
<dbReference type="GO" id="GO:0000155">
    <property type="term" value="F:phosphorelay sensor kinase activity"/>
    <property type="evidence" value="ECO:0007669"/>
    <property type="project" value="InterPro"/>
</dbReference>
<dbReference type="Pfam" id="PF06580">
    <property type="entry name" value="His_kinase"/>
    <property type="match status" value="1"/>
</dbReference>
<feature type="transmembrane region" description="Helical" evidence="1">
    <location>
        <begin position="387"/>
        <end position="409"/>
    </location>
</feature>
<keyword evidence="1" id="KW-1133">Transmembrane helix</keyword>
<dbReference type="InterPro" id="IPR011623">
    <property type="entry name" value="7TMR_DISM_rcpt_extracell_dom1"/>
</dbReference>
<evidence type="ECO:0000256" key="1">
    <source>
        <dbReference type="SAM" id="Phobius"/>
    </source>
</evidence>